<evidence type="ECO:0000256" key="3">
    <source>
        <dbReference type="ARBA" id="ARBA00022676"/>
    </source>
</evidence>
<feature type="transmembrane region" description="Helical" evidence="5">
    <location>
        <begin position="285"/>
        <end position="308"/>
    </location>
</feature>
<dbReference type="KEGG" id="parq:DSM112329_00104"/>
<dbReference type="GO" id="GO:0016757">
    <property type="term" value="F:glycosyltransferase activity"/>
    <property type="evidence" value="ECO:0007669"/>
    <property type="project" value="UniProtKB-KW"/>
</dbReference>
<proteinExistence type="inferred from homology"/>
<protein>
    <recommendedName>
        <fullName evidence="7">Glycosyltransferase</fullName>
    </recommendedName>
</protein>
<dbReference type="AlphaFoldDB" id="A0AAU7AP65"/>
<keyword evidence="3" id="KW-0328">Glycosyltransferase</keyword>
<keyword evidence="5" id="KW-1133">Transmembrane helix</keyword>
<dbReference type="PANTHER" id="PTHR43179">
    <property type="entry name" value="RHAMNOSYLTRANSFERASE WBBL"/>
    <property type="match status" value="1"/>
</dbReference>
<dbReference type="Gene3D" id="3.90.550.10">
    <property type="entry name" value="Spore Coat Polysaccharide Biosynthesis Protein SpsA, Chain A"/>
    <property type="match status" value="1"/>
</dbReference>
<sequence length="317" mass="34850">MSSAPAPRISAIVPLIALNDYGRRCIEALLRHDGVEVVLIPDERPDDLDPRVVCVPSGTANTSVKRQLGVEAARGEYVALIDDDALPAGGWPEVAITTLADPTIGAVAGPSLTPDDEPFLGQLSFRVFASPLVSGPHRWRYSQVAARDVDDAPSVNLVMRRADALAVRLDTPWAFGEDTVLCERIIRQGWRIRYTPELVVLHSRRPLWRGHLRQLYRWSRRRGAFARAGGLNSLQPSYFAPTALLLGVLSRPVLPRPLRPLWTLGATGYVATCVAAGYDRRPARWWRIAGGIMATHVVYGVGFALSMLGRRLPEEDA</sequence>
<evidence type="ECO:0000256" key="2">
    <source>
        <dbReference type="ARBA" id="ARBA00006739"/>
    </source>
</evidence>
<comment type="pathway">
    <text evidence="1">Cell wall biogenesis; cell wall polysaccharide biosynthesis.</text>
</comment>
<keyword evidence="5" id="KW-0472">Membrane</keyword>
<dbReference type="EMBL" id="CP114014">
    <property type="protein sequence ID" value="XAY03292.1"/>
    <property type="molecule type" value="Genomic_DNA"/>
</dbReference>
<accession>A0AAU7AP65</accession>
<keyword evidence="5" id="KW-0812">Transmembrane</keyword>
<dbReference type="PANTHER" id="PTHR43179:SF12">
    <property type="entry name" value="GALACTOFURANOSYLTRANSFERASE GLFT2"/>
    <property type="match status" value="1"/>
</dbReference>
<name>A0AAU7AP65_9ACTN</name>
<keyword evidence="4" id="KW-0808">Transferase</keyword>
<evidence type="ECO:0000256" key="1">
    <source>
        <dbReference type="ARBA" id="ARBA00004776"/>
    </source>
</evidence>
<comment type="similarity">
    <text evidence="2">Belongs to the glycosyltransferase 2 family.</text>
</comment>
<dbReference type="InterPro" id="IPR029044">
    <property type="entry name" value="Nucleotide-diphossugar_trans"/>
</dbReference>
<evidence type="ECO:0000256" key="5">
    <source>
        <dbReference type="SAM" id="Phobius"/>
    </source>
</evidence>
<organism evidence="6">
    <name type="scientific">Paraconexibacter sp. AEG42_29</name>
    <dbReference type="NCBI Taxonomy" id="2997339"/>
    <lineage>
        <taxon>Bacteria</taxon>
        <taxon>Bacillati</taxon>
        <taxon>Actinomycetota</taxon>
        <taxon>Thermoleophilia</taxon>
        <taxon>Solirubrobacterales</taxon>
        <taxon>Paraconexibacteraceae</taxon>
        <taxon>Paraconexibacter</taxon>
    </lineage>
</organism>
<dbReference type="SUPFAM" id="SSF53448">
    <property type="entry name" value="Nucleotide-diphospho-sugar transferases"/>
    <property type="match status" value="1"/>
</dbReference>
<dbReference type="RefSeq" id="WP_354699846.1">
    <property type="nucleotide sequence ID" value="NZ_CP114014.1"/>
</dbReference>
<evidence type="ECO:0000313" key="6">
    <source>
        <dbReference type="EMBL" id="XAY03292.1"/>
    </source>
</evidence>
<gene>
    <name evidence="6" type="ORF">DSM112329_00104</name>
</gene>
<reference evidence="6" key="1">
    <citation type="submission" date="2022-12" db="EMBL/GenBank/DDBJ databases">
        <title>Paraconexibacter alkalitolerans sp. nov. and Baekduia alba sp. nov., isolated from soil and emended description of the genera Paraconexibacter (Chun et al., 2020) and Baekduia (An et al., 2020).</title>
        <authorList>
            <person name="Vieira S."/>
            <person name="Huber K.J."/>
            <person name="Geppert A."/>
            <person name="Wolf J."/>
            <person name="Neumann-Schaal M."/>
            <person name="Muesken M."/>
            <person name="Overmann J."/>
        </authorList>
    </citation>
    <scope>NUCLEOTIDE SEQUENCE</scope>
    <source>
        <strain evidence="6">AEG42_29</strain>
    </source>
</reference>
<dbReference type="Pfam" id="PF13641">
    <property type="entry name" value="Glyco_tranf_2_3"/>
    <property type="match status" value="1"/>
</dbReference>
<evidence type="ECO:0000256" key="4">
    <source>
        <dbReference type="ARBA" id="ARBA00022679"/>
    </source>
</evidence>
<evidence type="ECO:0008006" key="7">
    <source>
        <dbReference type="Google" id="ProtNLM"/>
    </source>
</evidence>
<feature type="transmembrane region" description="Helical" evidence="5">
    <location>
        <begin position="261"/>
        <end position="278"/>
    </location>
</feature>